<dbReference type="Gene3D" id="3.40.1190.20">
    <property type="match status" value="1"/>
</dbReference>
<accession>A0A5J5AB92</accession>
<dbReference type="SUPFAM" id="SSF53613">
    <property type="entry name" value="Ribokinase-like"/>
    <property type="match status" value="1"/>
</dbReference>
<organism evidence="4 5">
    <name type="scientific">Nyssa sinensis</name>
    <dbReference type="NCBI Taxonomy" id="561372"/>
    <lineage>
        <taxon>Eukaryota</taxon>
        <taxon>Viridiplantae</taxon>
        <taxon>Streptophyta</taxon>
        <taxon>Embryophyta</taxon>
        <taxon>Tracheophyta</taxon>
        <taxon>Spermatophyta</taxon>
        <taxon>Magnoliopsida</taxon>
        <taxon>eudicotyledons</taxon>
        <taxon>Gunneridae</taxon>
        <taxon>Pentapetalae</taxon>
        <taxon>asterids</taxon>
        <taxon>Cornales</taxon>
        <taxon>Nyssaceae</taxon>
        <taxon>Nyssa</taxon>
    </lineage>
</organism>
<name>A0A5J5AB92_9ASTE</name>
<feature type="domain" description="Carbohydrate kinase PfkB" evidence="3">
    <location>
        <begin position="7"/>
        <end position="95"/>
    </location>
</feature>
<gene>
    <name evidence="4" type="ORF">F0562_009044</name>
</gene>
<proteinExistence type="predicted"/>
<evidence type="ECO:0000259" key="3">
    <source>
        <dbReference type="Pfam" id="PF00294"/>
    </source>
</evidence>
<dbReference type="Pfam" id="PF00294">
    <property type="entry name" value="PfkB"/>
    <property type="match status" value="1"/>
</dbReference>
<evidence type="ECO:0000256" key="2">
    <source>
        <dbReference type="ARBA" id="ARBA00022777"/>
    </source>
</evidence>
<dbReference type="OrthoDB" id="415590at2759"/>
<keyword evidence="5" id="KW-1185">Reference proteome</keyword>
<reference evidence="4 5" key="1">
    <citation type="submission" date="2019-09" db="EMBL/GenBank/DDBJ databases">
        <title>A chromosome-level genome assembly of the Chinese tupelo Nyssa sinensis.</title>
        <authorList>
            <person name="Yang X."/>
            <person name="Kang M."/>
            <person name="Yang Y."/>
            <person name="Xiong H."/>
            <person name="Wang M."/>
            <person name="Zhang Z."/>
            <person name="Wang Z."/>
            <person name="Wu H."/>
            <person name="Ma T."/>
            <person name="Liu J."/>
            <person name="Xi Z."/>
        </authorList>
    </citation>
    <scope>NUCLEOTIDE SEQUENCE [LARGE SCALE GENOMIC DNA]</scope>
    <source>
        <strain evidence="4">J267</strain>
        <tissue evidence="4">Leaf</tissue>
    </source>
</reference>
<dbReference type="EMBL" id="CM018046">
    <property type="protein sequence ID" value="KAA8526727.1"/>
    <property type="molecule type" value="Genomic_DNA"/>
</dbReference>
<dbReference type="GO" id="GO:0016301">
    <property type="term" value="F:kinase activity"/>
    <property type="evidence" value="ECO:0007669"/>
    <property type="project" value="UniProtKB-KW"/>
</dbReference>
<dbReference type="InterPro" id="IPR011611">
    <property type="entry name" value="PfkB_dom"/>
</dbReference>
<sequence>MPTESFEQISQSVVKCHNMGVKQVLVKLGAKGSALFIEGEEPIKQPIISAARVLDTTGAGDTFTAGFCCGTCRGKIPKGVLEICRCGSLSLCSSEGSHSKHA</sequence>
<protein>
    <recommendedName>
        <fullName evidence="3">Carbohydrate kinase PfkB domain-containing protein</fullName>
    </recommendedName>
</protein>
<keyword evidence="1" id="KW-0808">Transferase</keyword>
<evidence type="ECO:0000256" key="1">
    <source>
        <dbReference type="ARBA" id="ARBA00022679"/>
    </source>
</evidence>
<evidence type="ECO:0000313" key="4">
    <source>
        <dbReference type="EMBL" id="KAA8526727.1"/>
    </source>
</evidence>
<dbReference type="Proteomes" id="UP000325577">
    <property type="component" value="Linkage Group LG3"/>
</dbReference>
<evidence type="ECO:0000313" key="5">
    <source>
        <dbReference type="Proteomes" id="UP000325577"/>
    </source>
</evidence>
<keyword evidence="2" id="KW-0418">Kinase</keyword>
<dbReference type="PANTHER" id="PTHR10584:SF166">
    <property type="entry name" value="RIBOKINASE"/>
    <property type="match status" value="1"/>
</dbReference>
<dbReference type="AlphaFoldDB" id="A0A5J5AB92"/>
<dbReference type="InterPro" id="IPR029056">
    <property type="entry name" value="Ribokinase-like"/>
</dbReference>
<dbReference type="PANTHER" id="PTHR10584">
    <property type="entry name" value="SUGAR KINASE"/>
    <property type="match status" value="1"/>
</dbReference>